<reference evidence="9" key="1">
    <citation type="submission" date="2016-05" db="EMBL/GenBank/DDBJ databases">
        <title>Comparative genomics of biotechnologically important yeasts.</title>
        <authorList>
            <consortium name="DOE Joint Genome Institute"/>
            <person name="Riley R."/>
            <person name="Haridas S."/>
            <person name="Wolfe K.H."/>
            <person name="Lopes M.R."/>
            <person name="Hittinger C.T."/>
            <person name="Goker M."/>
            <person name="Salamov A."/>
            <person name="Wisecaver J."/>
            <person name="Long T.M."/>
            <person name="Aerts A.L."/>
            <person name="Barry K."/>
            <person name="Choi C."/>
            <person name="Clum A."/>
            <person name="Coughlan A.Y."/>
            <person name="Deshpande S."/>
            <person name="Douglass A.P."/>
            <person name="Hanson S.J."/>
            <person name="Klenk H.-P."/>
            <person name="Labutti K."/>
            <person name="Lapidus A."/>
            <person name="Lindquist E."/>
            <person name="Lipzen A."/>
            <person name="Meier-Kolthoff J.P."/>
            <person name="Ohm R.A."/>
            <person name="Otillar R.P."/>
            <person name="Pangilinan J."/>
            <person name="Peng Y."/>
            <person name="Rokas A."/>
            <person name="Rosa C.A."/>
            <person name="Scheuner C."/>
            <person name="Sibirny A.A."/>
            <person name="Slot J.C."/>
            <person name="Stielow J.B."/>
            <person name="Sun H."/>
            <person name="Kurtzman C.P."/>
            <person name="Blackwell M."/>
            <person name="Grigoriev I.V."/>
            <person name="Jeffries T.W."/>
        </authorList>
    </citation>
    <scope>NUCLEOTIDE SEQUENCE [LARGE SCALE GENOMIC DNA]</scope>
    <source>
        <strain evidence="9">NRRL Y-17324</strain>
    </source>
</reference>
<proteinExistence type="inferred from homology"/>
<evidence type="ECO:0000256" key="5">
    <source>
        <dbReference type="ARBA" id="ARBA00024942"/>
    </source>
</evidence>
<dbReference type="InterPro" id="IPR008926">
    <property type="entry name" value="RNR_R1-su_N"/>
</dbReference>
<evidence type="ECO:0000256" key="1">
    <source>
        <dbReference type="ARBA" id="ARBA00010406"/>
    </source>
</evidence>
<dbReference type="Proteomes" id="UP000094285">
    <property type="component" value="Unassembled WGS sequence"/>
</dbReference>
<sequence>MTLENKPLVASSGAEGSISKDGFRSPNLAKLLNSLAQDLDYTRLGIDRVVEIVQNGLPEQFTNTSIYDLTSEVLASRVIYHPDYSTLAGRVEAYKLQESITTSFSNTIAQIHASYSEKSLISDAFLQVVSKHAEYLDSLIVPKRDFDLPYFGIKTLQKSYLLQCNGEVQETPQYMFLRVAVQIHGNSLGEVKETYDLMSEKYFVHASPTLFNAGTNNNYLSSCFLVALEDDSIDGIFKTLHKSALISKAAGGIGLHAHNIRARGSRIASTGGTSNGLVPMLRVFNNAARYVDQGGNKRPGAIAVYIEPWHADIFEVLNLKKNHGKEEMRARDLFYGLWIPDLFMRRVKADQDWTLFSPDECPGLSDCYGHEFETLYTKYESEGKGERIKAQKLWYSILESQTETGGPYMLFKDACNLKSNQRNLGTIKSSNLCCEVVEYSSENETAVCNLASIALPRYVILMSDGEISFDFKKLHSIVKVVTRNLDKIINITKYPIETSERSNMLHRPIAIGVQGLADLLAELRLPFDSAQARELNIQIFETIYHAAVEASMELAMQHGPYSSFKGSPASQGLLQFDLWEHKPSNFFSDWDELKEKVIKNGLRNSLLVAPMPTASTSQILGYNECFEPYTSNLYTRRVLAGEFQVVNHNLLKDLIELGLWSPSMKDQIIHDNGSVQGIPEIPDHIKQLYKTVWEIPQRSIIDMASDRGRFIDQLQSMNVHMSNPTFGKLTSCHFYAWEKGLKTGMYYLRTQAAARAIQFTVDVKNRAEQTMPVTVSLNRKRYKALKQFKESTIESNPKPSKRIPELSPRLLDDLLTKKLKKGSTSALINTKNSSETPHRYDIYDDTPLSCNILDPEQCDSCSG</sequence>
<dbReference type="PANTHER" id="PTHR11573">
    <property type="entry name" value="RIBONUCLEOSIDE-DIPHOSPHATE REDUCTASE LARGE CHAIN"/>
    <property type="match status" value="1"/>
</dbReference>
<dbReference type="SUPFAM" id="SSF51998">
    <property type="entry name" value="PFL-like glycyl radical enzymes"/>
    <property type="match status" value="1"/>
</dbReference>
<dbReference type="RefSeq" id="XP_020065209.1">
    <property type="nucleotide sequence ID" value="XM_020207542.1"/>
</dbReference>
<dbReference type="Pfam" id="PF00317">
    <property type="entry name" value="Ribonuc_red_lgN"/>
    <property type="match status" value="1"/>
</dbReference>
<dbReference type="PRINTS" id="PR01183">
    <property type="entry name" value="RIBORDTASEM1"/>
</dbReference>
<evidence type="ECO:0000256" key="3">
    <source>
        <dbReference type="ARBA" id="ARBA00023002"/>
    </source>
</evidence>
<dbReference type="InterPro" id="IPR000788">
    <property type="entry name" value="RNR_lg_C"/>
</dbReference>
<dbReference type="GO" id="GO:0005524">
    <property type="term" value="F:ATP binding"/>
    <property type="evidence" value="ECO:0007669"/>
    <property type="project" value="InterPro"/>
</dbReference>
<dbReference type="PANTHER" id="PTHR11573:SF28">
    <property type="entry name" value="RIBONUCLEOSIDE-DIPHOSPHATE REDUCTASE"/>
    <property type="match status" value="1"/>
</dbReference>
<dbReference type="AlphaFoldDB" id="A0A1E4SKW4"/>
<dbReference type="CDD" id="cd01679">
    <property type="entry name" value="RNR_I"/>
    <property type="match status" value="1"/>
</dbReference>
<dbReference type="GO" id="GO:0005971">
    <property type="term" value="C:ribonucleoside-diphosphate reductase complex"/>
    <property type="evidence" value="ECO:0007669"/>
    <property type="project" value="TreeGrafter"/>
</dbReference>
<gene>
    <name evidence="8" type="ORF">CANTADRAFT_25812</name>
</gene>
<protein>
    <recommendedName>
        <fullName evidence="2 6">Ribonucleoside-diphosphate reductase</fullName>
        <ecNumber evidence="2 6">1.17.4.1</ecNumber>
    </recommendedName>
</protein>
<dbReference type="EC" id="1.17.4.1" evidence="2 6"/>
<evidence type="ECO:0000256" key="6">
    <source>
        <dbReference type="RuleBase" id="RU003410"/>
    </source>
</evidence>
<organism evidence="8 9">
    <name type="scientific">Suhomyces tanzawaensis NRRL Y-17324</name>
    <dbReference type="NCBI Taxonomy" id="984487"/>
    <lineage>
        <taxon>Eukaryota</taxon>
        <taxon>Fungi</taxon>
        <taxon>Dikarya</taxon>
        <taxon>Ascomycota</taxon>
        <taxon>Saccharomycotina</taxon>
        <taxon>Pichiomycetes</taxon>
        <taxon>Debaryomycetaceae</taxon>
        <taxon>Suhomyces</taxon>
    </lineage>
</organism>
<dbReference type="SUPFAM" id="SSF48168">
    <property type="entry name" value="R1 subunit of ribonucleotide reductase, N-terminal domain"/>
    <property type="match status" value="1"/>
</dbReference>
<dbReference type="InterPro" id="IPR039718">
    <property type="entry name" value="Rrm1"/>
</dbReference>
<dbReference type="Gene3D" id="3.20.70.20">
    <property type="match status" value="1"/>
</dbReference>
<dbReference type="PROSITE" id="PS00089">
    <property type="entry name" value="RIBORED_LARGE"/>
    <property type="match status" value="1"/>
</dbReference>
<dbReference type="GeneID" id="30981679"/>
<dbReference type="GO" id="GO:0004748">
    <property type="term" value="F:ribonucleoside-diphosphate reductase activity, thioredoxin disulfide as acceptor"/>
    <property type="evidence" value="ECO:0007669"/>
    <property type="project" value="UniProtKB-EC"/>
</dbReference>
<dbReference type="EMBL" id="KV453911">
    <property type="protein sequence ID" value="ODV80087.1"/>
    <property type="molecule type" value="Genomic_DNA"/>
</dbReference>
<feature type="non-terminal residue" evidence="8">
    <location>
        <position position="1"/>
    </location>
</feature>
<evidence type="ECO:0000256" key="2">
    <source>
        <dbReference type="ARBA" id="ARBA00012274"/>
    </source>
</evidence>
<comment type="function">
    <text evidence="5 6">Provides the precursors necessary for DNA synthesis. Catalyzes the biosynthesis of deoxyribonucleotides from the corresponding ribonucleotides.</text>
</comment>
<name>A0A1E4SKW4_9ASCO</name>
<dbReference type="STRING" id="984487.A0A1E4SKW4"/>
<comment type="catalytic activity">
    <reaction evidence="6">
        <text>a 2'-deoxyribonucleoside 5'-diphosphate + [thioredoxin]-disulfide + H2O = a ribonucleoside 5'-diphosphate + [thioredoxin]-dithiol</text>
        <dbReference type="Rhea" id="RHEA:23252"/>
        <dbReference type="Rhea" id="RHEA-COMP:10698"/>
        <dbReference type="Rhea" id="RHEA-COMP:10700"/>
        <dbReference type="ChEBI" id="CHEBI:15377"/>
        <dbReference type="ChEBI" id="CHEBI:29950"/>
        <dbReference type="ChEBI" id="CHEBI:50058"/>
        <dbReference type="ChEBI" id="CHEBI:57930"/>
        <dbReference type="ChEBI" id="CHEBI:73316"/>
        <dbReference type="EC" id="1.17.4.1"/>
    </reaction>
</comment>
<dbReference type="Pfam" id="PF02867">
    <property type="entry name" value="Ribonuc_red_lgC"/>
    <property type="match status" value="1"/>
</dbReference>
<dbReference type="InterPro" id="IPR013509">
    <property type="entry name" value="RNR_lsu_N"/>
</dbReference>
<dbReference type="OrthoDB" id="3000483at2759"/>
<dbReference type="NCBIfam" id="TIGR02506">
    <property type="entry name" value="NrdE_NrdA"/>
    <property type="match status" value="1"/>
</dbReference>
<evidence type="ECO:0000256" key="4">
    <source>
        <dbReference type="ARBA" id="ARBA00023116"/>
    </source>
</evidence>
<keyword evidence="3 6" id="KW-0560">Oxidoreductase</keyword>
<dbReference type="GO" id="GO:0009263">
    <property type="term" value="P:deoxyribonucleotide biosynthetic process"/>
    <property type="evidence" value="ECO:0007669"/>
    <property type="project" value="UniProtKB-KW"/>
</dbReference>
<feature type="domain" description="Ribonucleotide reductase large subunit" evidence="7">
    <location>
        <begin position="590"/>
        <end position="612"/>
    </location>
</feature>
<comment type="similarity">
    <text evidence="1 6">Belongs to the ribonucleoside diphosphate reductase large chain family.</text>
</comment>
<keyword evidence="9" id="KW-1185">Reference proteome</keyword>
<dbReference type="UniPathway" id="UPA00326"/>
<evidence type="ECO:0000313" key="8">
    <source>
        <dbReference type="EMBL" id="ODV80087.1"/>
    </source>
</evidence>
<evidence type="ECO:0000259" key="7">
    <source>
        <dbReference type="PROSITE" id="PS00089"/>
    </source>
</evidence>
<evidence type="ECO:0000313" key="9">
    <source>
        <dbReference type="Proteomes" id="UP000094285"/>
    </source>
</evidence>
<accession>A0A1E4SKW4</accession>
<keyword evidence="4 6" id="KW-0215">Deoxyribonucleotide synthesis</keyword>
<dbReference type="InterPro" id="IPR013346">
    <property type="entry name" value="NrdE_NrdA_C"/>
</dbReference>